<sequence>MVTAMKPLIICLSVLLLIGQSSSTAIANDCKETACVNVYTENNQIIIEARKGDKTVKKTIAQSPKKPVVKAKPTKKPLPFFLLPEPKKSVVKKPIKKKPVVKKPSKPRVKKTVTKVNLSDRLTKLVPTAGVAYQPEFEPLVHVPVYFWCDLPKLFQSRVEIIGEVIDVTLRPSYLWSFGDGSTFSTTESGAPYPHGLIHHIYSKPGVYVVTLATTWNGAYTHNAQLRAVTGSVVKISLAEITTVAAPTTFKG</sequence>
<organism evidence="2">
    <name type="scientific">freshwater metagenome</name>
    <dbReference type="NCBI Taxonomy" id="449393"/>
    <lineage>
        <taxon>unclassified sequences</taxon>
        <taxon>metagenomes</taxon>
        <taxon>ecological metagenomes</taxon>
    </lineage>
</organism>
<dbReference type="SUPFAM" id="SSF49299">
    <property type="entry name" value="PKD domain"/>
    <property type="match status" value="1"/>
</dbReference>
<dbReference type="InterPro" id="IPR013783">
    <property type="entry name" value="Ig-like_fold"/>
</dbReference>
<dbReference type="AlphaFoldDB" id="A0A6J6DLB8"/>
<reference evidence="2" key="1">
    <citation type="submission" date="2020-05" db="EMBL/GenBank/DDBJ databases">
        <authorList>
            <person name="Chiriac C."/>
            <person name="Salcher M."/>
            <person name="Ghai R."/>
            <person name="Kavagutti S V."/>
        </authorList>
    </citation>
    <scope>NUCLEOTIDE SEQUENCE</scope>
</reference>
<protein>
    <submittedName>
        <fullName evidence="2">Unannotated protein</fullName>
    </submittedName>
</protein>
<dbReference type="CDD" id="cd00146">
    <property type="entry name" value="PKD"/>
    <property type="match status" value="1"/>
</dbReference>
<accession>A0A6J6DLB8</accession>
<evidence type="ECO:0000259" key="1">
    <source>
        <dbReference type="PROSITE" id="PS50093"/>
    </source>
</evidence>
<dbReference type="InterPro" id="IPR000601">
    <property type="entry name" value="PKD_dom"/>
</dbReference>
<dbReference type="Gene3D" id="2.60.40.10">
    <property type="entry name" value="Immunoglobulins"/>
    <property type="match status" value="1"/>
</dbReference>
<gene>
    <name evidence="2" type="ORF">UFOPK1643_00430</name>
</gene>
<evidence type="ECO:0000313" key="2">
    <source>
        <dbReference type="EMBL" id="CAB4564931.1"/>
    </source>
</evidence>
<feature type="domain" description="PKD" evidence="1">
    <location>
        <begin position="173"/>
        <end position="215"/>
    </location>
</feature>
<dbReference type="Pfam" id="PF00801">
    <property type="entry name" value="PKD"/>
    <property type="match status" value="1"/>
</dbReference>
<dbReference type="PROSITE" id="PS50093">
    <property type="entry name" value="PKD"/>
    <property type="match status" value="1"/>
</dbReference>
<dbReference type="EMBL" id="CAEZTK010000020">
    <property type="protein sequence ID" value="CAB4564931.1"/>
    <property type="molecule type" value="Genomic_DNA"/>
</dbReference>
<name>A0A6J6DLB8_9ZZZZ</name>
<proteinExistence type="predicted"/>
<dbReference type="InterPro" id="IPR035986">
    <property type="entry name" value="PKD_dom_sf"/>
</dbReference>